<evidence type="ECO:0000313" key="2">
    <source>
        <dbReference type="EnsemblMetazoa" id="GAUT047698-PA"/>
    </source>
</evidence>
<proteinExistence type="predicted"/>
<dbReference type="AlphaFoldDB" id="A0A1A9VU53"/>
<dbReference type="VEuPathDB" id="VectorBase:GAUT047698"/>
<dbReference type="Proteomes" id="UP000078200">
    <property type="component" value="Unassembled WGS sequence"/>
</dbReference>
<dbReference type="EnsemblMetazoa" id="GAUT047698-RA">
    <property type="protein sequence ID" value="GAUT047698-PA"/>
    <property type="gene ID" value="GAUT047698"/>
</dbReference>
<name>A0A1A9VU53_GLOAU</name>
<evidence type="ECO:0000259" key="1">
    <source>
        <dbReference type="Pfam" id="PF14656"/>
    </source>
</evidence>
<accession>A0A1A9VU53</accession>
<dbReference type="Pfam" id="PF14656">
    <property type="entry name" value="RAB3GAP2_C"/>
    <property type="match status" value="1"/>
</dbReference>
<keyword evidence="3" id="KW-1185">Reference proteome</keyword>
<feature type="domain" description="Rab3GAP regulatory subunit C-terminal" evidence="1">
    <location>
        <begin position="197"/>
        <end position="230"/>
    </location>
</feature>
<reference evidence="2" key="1">
    <citation type="submission" date="2020-05" db="UniProtKB">
        <authorList>
            <consortium name="EnsemblMetazoa"/>
        </authorList>
    </citation>
    <scope>IDENTIFICATION</scope>
    <source>
        <strain evidence="2">TTRI</strain>
    </source>
</reference>
<organism evidence="2 3">
    <name type="scientific">Glossina austeni</name>
    <name type="common">Savannah tsetse fly</name>
    <dbReference type="NCBI Taxonomy" id="7395"/>
    <lineage>
        <taxon>Eukaryota</taxon>
        <taxon>Metazoa</taxon>
        <taxon>Ecdysozoa</taxon>
        <taxon>Arthropoda</taxon>
        <taxon>Hexapoda</taxon>
        <taxon>Insecta</taxon>
        <taxon>Pterygota</taxon>
        <taxon>Neoptera</taxon>
        <taxon>Endopterygota</taxon>
        <taxon>Diptera</taxon>
        <taxon>Brachycera</taxon>
        <taxon>Muscomorpha</taxon>
        <taxon>Hippoboscoidea</taxon>
        <taxon>Glossinidae</taxon>
        <taxon>Glossina</taxon>
    </lineage>
</organism>
<dbReference type="InterPro" id="IPR029257">
    <property type="entry name" value="RAB3GAP2_C"/>
</dbReference>
<sequence length="243" mass="28967">MSIPSKYDNSTSTPLRQFTYTKKPKKGEEIYTKKQKEEETYTKKQKKEQRFISSPFLKKCSWGHNFDELTNRLRESRFASDVTSPERAITLKQSVQRDLQANRKYQSQINKEFLEKFAQLVGDNFEYGCKRVELREPCITVRHGDYLRNVVFKYKLRCKNFYETFQMYLMRLKKTYKMYVGKPIPEYVTISLEAIGALKHVIGCMLWQATIKFPLQSTTKLIDKVERLPKILQSNWQHIKEIE</sequence>
<evidence type="ECO:0000313" key="3">
    <source>
        <dbReference type="Proteomes" id="UP000078200"/>
    </source>
</evidence>
<protein>
    <submittedName>
        <fullName evidence="2">RAB3GAP2_C domain-containing protein</fullName>
    </submittedName>
</protein>